<protein>
    <submittedName>
        <fullName evidence="3">Uncharacterized protein</fullName>
    </submittedName>
</protein>
<feature type="coiled-coil region" evidence="1">
    <location>
        <begin position="667"/>
        <end position="697"/>
    </location>
</feature>
<sequence>MVMSGTDAPKETMATENSHKHNRGRVEPPMKDTVRDDERHHREVRRVDKEHAIEVEERHAYEPDNGDGRMEVEDKEPYGSTIRQQRTDEDQKDANNMDRGEQRRDVENGQQNHPSQENSGQDEIGLSRHDQYQYELHEGRHPDSPPSQAADNNLHLLQHDTYNSSQRLGHGPSLPPNQEPHHIKYNFHKTPGQSPCSSSFGSLSNPKPAVDSISFLHGVSDHDRSGPATAMSKPSPLPLTEQPQRKDNDVRQGKPALSKATADLRVELNKEGGSEQMLLMMLQSKNGEINSLKDEMLRLQELMGVKQSANDGLAQEMKRLEDLYKRSEQIWKTSISSAKKWRDTVKQKEMSKNQALKELKDIYEEQSQIYSETINSLSKELFAFREESMKKTKEAQTRNVQLEDEIKAKDEEFRLARNQILELQDKLKAFEETLAPNLERMMSDMIQNLTLQRESRETRFSRDDLDGQLGEAANHLRTLGCEAKNLKDMVQELERKHKEALQKSVAKTEAVANEWKHKLELADLRVASLEQSLSSVKADAHLFAQRSIQTEMDLKTDLAARSSESQARIDNLEKELKVAMGERDKAIRSLDETRAREQMLKDKITGLTQSSKESQLQLQDVQGLLQDARKQGYILEEQVKSLSKQLEFRSRKSEGAMLVNQKFDDYFKHLQNKLVELQSAQDQVTEENGRLKVENEERRQSGRELVERWERDELSAEEVVMVQKVTQQIRRGEQAIYRQELDEKSNAVKKLESRCKRLEAQISVLSRGKMISSLTTPSSLNTVHSSSDPPNRPSAKSPSSPLAPVAVSHKPIIESAVCLASVTNSNFTPANSKKRRLLNSQDVEDSEESFGHDEVVDGIFANVDEALLNQPHLIQGPTKLQKKTRFAETIEHSSPSPDSQPEDADDPIDPPTSQTQPNLHHLAPPPPSQVIKTYARNKGVMRARSSLENVMANSGNTSGATGHEKGTRKLRGGRKSY</sequence>
<feature type="coiled-coil region" evidence="1">
    <location>
        <begin position="476"/>
        <end position="518"/>
    </location>
</feature>
<feature type="compositionally biased region" description="Polar residues" evidence="2">
    <location>
        <begin position="191"/>
        <end position="205"/>
    </location>
</feature>
<dbReference type="EMBL" id="KN847901">
    <property type="protein sequence ID" value="KIR41195.1"/>
    <property type="molecule type" value="Genomic_DNA"/>
</dbReference>
<feature type="compositionally biased region" description="Polar residues" evidence="2">
    <location>
        <begin position="774"/>
        <end position="789"/>
    </location>
</feature>
<reference evidence="3 4" key="1">
    <citation type="submission" date="2015-01" db="EMBL/GenBank/DDBJ databases">
        <title>The Genome Sequence of Cryptococcus gattii Ram5.</title>
        <authorList>
            <consortium name="The Broad Institute Genomics Platform"/>
            <person name="Cuomo C."/>
            <person name="Litvintseva A."/>
            <person name="Chen Y."/>
            <person name="Heitman J."/>
            <person name="Sun S."/>
            <person name="Springer D."/>
            <person name="Dromer F."/>
            <person name="Young S."/>
            <person name="Zeng Q."/>
            <person name="Gargeya S."/>
            <person name="Abouelleil A."/>
            <person name="Alvarado L."/>
            <person name="Chapman S.B."/>
            <person name="Gainer-Dewar J."/>
            <person name="Goldberg J."/>
            <person name="Griggs A."/>
            <person name="Gujja S."/>
            <person name="Hansen M."/>
            <person name="Howarth C."/>
            <person name="Imamovic A."/>
            <person name="Larimer J."/>
            <person name="Murphy C."/>
            <person name="Naylor J."/>
            <person name="Pearson M."/>
            <person name="Priest M."/>
            <person name="Roberts A."/>
            <person name="Saif S."/>
            <person name="Shea T."/>
            <person name="Sykes S."/>
            <person name="Wortman J."/>
            <person name="Nusbaum C."/>
            <person name="Birren B."/>
        </authorList>
    </citation>
    <scope>NUCLEOTIDE SEQUENCE [LARGE SCALE GENOMIC DNA]</scope>
    <source>
        <strain evidence="3 4">Ram5</strain>
    </source>
</reference>
<feature type="compositionally biased region" description="Basic residues" evidence="2">
    <location>
        <begin position="968"/>
        <end position="977"/>
    </location>
</feature>
<feature type="region of interest" description="Disordered" evidence="2">
    <location>
        <begin position="874"/>
        <end position="977"/>
    </location>
</feature>
<feature type="compositionally biased region" description="Polar residues" evidence="2">
    <location>
        <begin position="946"/>
        <end position="960"/>
    </location>
</feature>
<feature type="compositionally biased region" description="Low complexity" evidence="2">
    <location>
        <begin position="793"/>
        <end position="804"/>
    </location>
</feature>
<feature type="compositionally biased region" description="Basic and acidic residues" evidence="2">
    <location>
        <begin position="24"/>
        <end position="77"/>
    </location>
</feature>
<feature type="coiled-coil region" evidence="1">
    <location>
        <begin position="734"/>
        <end position="768"/>
    </location>
</feature>
<dbReference type="HOGENOM" id="CLU_006172_0_0_1"/>
<dbReference type="Proteomes" id="UP000053392">
    <property type="component" value="Unassembled WGS sequence"/>
</dbReference>
<proteinExistence type="predicted"/>
<organism evidence="3 4">
    <name type="scientific">Cryptococcus deuterogattii Ram5</name>
    <dbReference type="NCBI Taxonomy" id="1296110"/>
    <lineage>
        <taxon>Eukaryota</taxon>
        <taxon>Fungi</taxon>
        <taxon>Dikarya</taxon>
        <taxon>Basidiomycota</taxon>
        <taxon>Agaricomycotina</taxon>
        <taxon>Tremellomycetes</taxon>
        <taxon>Tremellales</taxon>
        <taxon>Cryptococcaceae</taxon>
        <taxon>Cryptococcus</taxon>
        <taxon>Cryptococcus gattii species complex</taxon>
    </lineage>
</organism>
<keyword evidence="4" id="KW-1185">Reference proteome</keyword>
<feature type="compositionally biased region" description="Basic and acidic residues" evidence="2">
    <location>
        <begin position="125"/>
        <end position="143"/>
    </location>
</feature>
<evidence type="ECO:0000256" key="1">
    <source>
        <dbReference type="SAM" id="Coils"/>
    </source>
</evidence>
<feature type="compositionally biased region" description="Basic and acidic residues" evidence="2">
    <location>
        <begin position="243"/>
        <end position="252"/>
    </location>
</feature>
<gene>
    <name evidence="3" type="ORF">I313_03150</name>
</gene>
<feature type="coiled-coil region" evidence="1">
    <location>
        <begin position="282"/>
        <end position="433"/>
    </location>
</feature>
<dbReference type="OrthoDB" id="2574260at2759"/>
<feature type="compositionally biased region" description="Polar residues" evidence="2">
    <location>
        <begin position="108"/>
        <end position="121"/>
    </location>
</feature>
<feature type="region of interest" description="Disordered" evidence="2">
    <location>
        <begin position="217"/>
        <end position="260"/>
    </location>
</feature>
<evidence type="ECO:0000313" key="4">
    <source>
        <dbReference type="Proteomes" id="UP000053392"/>
    </source>
</evidence>
<feature type="region of interest" description="Disordered" evidence="2">
    <location>
        <begin position="774"/>
        <end position="804"/>
    </location>
</feature>
<name>A0A0D0V8M1_9TREE</name>
<evidence type="ECO:0000313" key="3">
    <source>
        <dbReference type="EMBL" id="KIR41195.1"/>
    </source>
</evidence>
<dbReference type="AlphaFoldDB" id="A0A0D0V8M1"/>
<feature type="coiled-coil region" evidence="1">
    <location>
        <begin position="555"/>
        <end position="631"/>
    </location>
</feature>
<evidence type="ECO:0000256" key="2">
    <source>
        <dbReference type="SAM" id="MobiDB-lite"/>
    </source>
</evidence>
<accession>A0A0D0V8M1</accession>
<feature type="compositionally biased region" description="Basic and acidic residues" evidence="2">
    <location>
        <begin position="85"/>
        <end position="107"/>
    </location>
</feature>
<keyword evidence="1" id="KW-0175">Coiled coil</keyword>
<feature type="region of interest" description="Disordered" evidence="2">
    <location>
        <begin position="1"/>
        <end position="205"/>
    </location>
</feature>